<sequence length="240" mass="26874">MKSINTVWEDMDIMNKKAILSSTLTLALVMSVGCQKKEKIKVKDEKKIAITESIKQGESKENQVNQEDKLMKFKSSTVDFSKVEYRSSETQRDEKLEKAIVDYLKYNKDEDGKLVYYYNNIDLNGDGKDEIFVYLIGQFVSGTGGSTALIVDKENYDIISEFTLVQNPIIISKEKTNGWNDIIMQVFGGGAEHSYVKMQFNGNGYPSNPSTSPKLKEKSVVEGVAIISNSCSIGDGIEIK</sequence>
<evidence type="ECO:0000313" key="2">
    <source>
        <dbReference type="Proteomes" id="UP000000269"/>
    </source>
</evidence>
<reference evidence="2" key="1">
    <citation type="submission" date="2007-10" db="EMBL/GenBank/DDBJ databases">
        <title>Complete genome of Alkaliphilus oremlandii OhILAs.</title>
        <authorList>
            <person name="Copeland A."/>
            <person name="Lucas S."/>
            <person name="Lapidus A."/>
            <person name="Barry K."/>
            <person name="Detter J.C."/>
            <person name="Glavina del Rio T."/>
            <person name="Hammon N."/>
            <person name="Israni S."/>
            <person name="Dalin E."/>
            <person name="Tice H."/>
            <person name="Pitluck S."/>
            <person name="Chain P."/>
            <person name="Malfatti S."/>
            <person name="Shin M."/>
            <person name="Vergez L."/>
            <person name="Schmutz J."/>
            <person name="Larimer F."/>
            <person name="Land M."/>
            <person name="Hauser L."/>
            <person name="Kyrpides N."/>
            <person name="Mikhailova N."/>
            <person name="Stolz J.F."/>
            <person name="Dawson A."/>
            <person name="Fisher E."/>
            <person name="Crable B."/>
            <person name="Perera E."/>
            <person name="Lisak J."/>
            <person name="Ranganathan M."/>
            <person name="Basu P."/>
            <person name="Richardson P."/>
        </authorList>
    </citation>
    <scope>NUCLEOTIDE SEQUENCE [LARGE SCALE GENOMIC DNA]</scope>
    <source>
        <strain evidence="2">OhILAs</strain>
    </source>
</reference>
<name>A8MEK3_ALKOO</name>
<dbReference type="eggNOG" id="COG3650">
    <property type="taxonomic scope" value="Bacteria"/>
</dbReference>
<evidence type="ECO:0000313" key="1">
    <source>
        <dbReference type="EMBL" id="ABW18332.1"/>
    </source>
</evidence>
<gene>
    <name evidence="1" type="ordered locus">Clos_0781</name>
</gene>
<dbReference type="Proteomes" id="UP000000269">
    <property type="component" value="Chromosome"/>
</dbReference>
<dbReference type="KEGG" id="aoe:Clos_0781"/>
<dbReference type="AlphaFoldDB" id="A8MEK3"/>
<accession>A8MEK3</accession>
<proteinExistence type="predicted"/>
<evidence type="ECO:0008006" key="3">
    <source>
        <dbReference type="Google" id="ProtNLM"/>
    </source>
</evidence>
<dbReference type="RefSeq" id="WP_012158644.1">
    <property type="nucleotide sequence ID" value="NC_009922.1"/>
</dbReference>
<dbReference type="EMBL" id="CP000853">
    <property type="protein sequence ID" value="ABW18332.1"/>
    <property type="molecule type" value="Genomic_DNA"/>
</dbReference>
<dbReference type="STRING" id="350688.Clos_0781"/>
<dbReference type="HOGENOM" id="CLU_094138_0_0_9"/>
<organism evidence="1 2">
    <name type="scientific">Alkaliphilus oremlandii (strain OhILAs)</name>
    <name type="common">Clostridium oremlandii (strain OhILAs)</name>
    <dbReference type="NCBI Taxonomy" id="350688"/>
    <lineage>
        <taxon>Bacteria</taxon>
        <taxon>Bacillati</taxon>
        <taxon>Bacillota</taxon>
        <taxon>Clostridia</taxon>
        <taxon>Peptostreptococcales</taxon>
        <taxon>Natronincolaceae</taxon>
        <taxon>Alkaliphilus</taxon>
    </lineage>
</organism>
<protein>
    <recommendedName>
        <fullName evidence="3">Lipoprotein</fullName>
    </recommendedName>
</protein>
<dbReference type="PROSITE" id="PS51257">
    <property type="entry name" value="PROKAR_LIPOPROTEIN"/>
    <property type="match status" value="1"/>
</dbReference>
<keyword evidence="2" id="KW-1185">Reference proteome</keyword>